<evidence type="ECO:0000259" key="1">
    <source>
        <dbReference type="Pfam" id="PF03551"/>
    </source>
</evidence>
<dbReference type="SUPFAM" id="SSF46785">
    <property type="entry name" value="Winged helix' DNA-binding domain"/>
    <property type="match status" value="1"/>
</dbReference>
<dbReference type="InterPro" id="IPR005149">
    <property type="entry name" value="Tscrpt_reg_PadR_N"/>
</dbReference>
<dbReference type="KEGG" id="kol:Kole_1122"/>
<protein>
    <submittedName>
        <fullName evidence="2">Transcriptional regulator, PadR-like family</fullName>
    </submittedName>
</protein>
<dbReference type="InterPro" id="IPR036388">
    <property type="entry name" value="WH-like_DNA-bd_sf"/>
</dbReference>
<proteinExistence type="predicted"/>
<evidence type="ECO:0000313" key="3">
    <source>
        <dbReference type="Proteomes" id="UP000002382"/>
    </source>
</evidence>
<reference evidence="2 3" key="2">
    <citation type="journal article" date="2011" name="J. Bacteriol.">
        <title>Genome Sequence of Kosmotoga olearia Strain TBF 19.5.1, a Thermophilic Bacterium with a Wide Growth Temperature Range, Isolated from the Troll B Oil Platform in the North Sea.</title>
        <authorList>
            <person name="Swithers K.S."/>
            <person name="Dipippo J.L."/>
            <person name="Bruce D.C."/>
            <person name="Detter C."/>
            <person name="Tapia R."/>
            <person name="Han S."/>
            <person name="Goodwin L.A."/>
            <person name="Han J."/>
            <person name="Woyke T."/>
            <person name="Pitluck S."/>
            <person name="Pennacchio L."/>
            <person name="Nolan M."/>
            <person name="Mikhailova N."/>
            <person name="Land M.L."/>
            <person name="Nesbo C.L."/>
            <person name="Gogarten J.P."/>
            <person name="Noll K.M."/>
        </authorList>
    </citation>
    <scope>NUCLEOTIDE SEQUENCE [LARGE SCALE GENOMIC DNA]</scope>
    <source>
        <strain evidence="3">ATCC BAA-1733 / DSM 21960 / TBF 19.5.1</strain>
    </source>
</reference>
<keyword evidence="3" id="KW-1185">Reference proteome</keyword>
<feature type="domain" description="Transcription regulator PadR N-terminal" evidence="1">
    <location>
        <begin position="23"/>
        <end position="97"/>
    </location>
</feature>
<dbReference type="Gene3D" id="1.10.10.10">
    <property type="entry name" value="Winged helix-like DNA-binding domain superfamily/Winged helix DNA-binding domain"/>
    <property type="match status" value="1"/>
</dbReference>
<organism evidence="2 3">
    <name type="scientific">Kosmotoga olearia (strain ATCC BAA-1733 / DSM 21960 / TBF 19.5.1)</name>
    <dbReference type="NCBI Taxonomy" id="521045"/>
    <lineage>
        <taxon>Bacteria</taxon>
        <taxon>Thermotogati</taxon>
        <taxon>Thermotogota</taxon>
        <taxon>Thermotogae</taxon>
        <taxon>Kosmotogales</taxon>
        <taxon>Kosmotogaceae</taxon>
        <taxon>Kosmotoga</taxon>
    </lineage>
</organism>
<dbReference type="InterPro" id="IPR036390">
    <property type="entry name" value="WH_DNA-bd_sf"/>
</dbReference>
<dbReference type="RefSeq" id="WP_015868482.1">
    <property type="nucleotide sequence ID" value="NC_012785.1"/>
</dbReference>
<reference evidence="2 3" key="1">
    <citation type="submission" date="2009-06" db="EMBL/GenBank/DDBJ databases">
        <title>Complete sequence of Thermotogales bacterium TBF 19.5.1.</title>
        <authorList>
            <consortium name="US DOE Joint Genome Institute"/>
            <person name="Lucas S."/>
            <person name="Copeland A."/>
            <person name="Lapidus A."/>
            <person name="Glavina del Rio T."/>
            <person name="Tice H."/>
            <person name="Bruce D."/>
            <person name="Goodwin L."/>
            <person name="Pitluck S."/>
            <person name="Chertkov O."/>
            <person name="Brettin T."/>
            <person name="Detter J.C."/>
            <person name="Han C."/>
            <person name="Schmutz J."/>
            <person name="Larimer F."/>
            <person name="Land M."/>
            <person name="Hauser L."/>
            <person name="Kyrpides N."/>
            <person name="Ovchinnikova G."/>
            <person name="Noll K."/>
        </authorList>
    </citation>
    <scope>NUCLEOTIDE SEQUENCE [LARGE SCALE GENOMIC DNA]</scope>
    <source>
        <strain evidence="3">ATCC BAA-1733 / DSM 21960 / TBF 19.5.1</strain>
    </source>
</reference>
<name>C5CI45_KOSOT</name>
<accession>C5CI45</accession>
<dbReference type="eggNOG" id="COG1695">
    <property type="taxonomic scope" value="Bacteria"/>
</dbReference>
<gene>
    <name evidence="2" type="ordered locus">Kole_1122</name>
</gene>
<evidence type="ECO:0000313" key="2">
    <source>
        <dbReference type="EMBL" id="ACR79824.1"/>
    </source>
</evidence>
<dbReference type="PANTHER" id="PTHR33169">
    <property type="entry name" value="PADR-FAMILY TRANSCRIPTIONAL REGULATOR"/>
    <property type="match status" value="1"/>
</dbReference>
<dbReference type="Pfam" id="PF03551">
    <property type="entry name" value="PadR"/>
    <property type="match status" value="1"/>
</dbReference>
<dbReference type="InterPro" id="IPR052509">
    <property type="entry name" value="Metal_resp_DNA-bind_regulator"/>
</dbReference>
<dbReference type="Proteomes" id="UP000002382">
    <property type="component" value="Chromosome"/>
</dbReference>
<sequence length="127" mass="14600">MPGFGRGFGRGRGMWRWWQSAFLLLLIAEKPGHGYELSERLRELGLAKQGISNMGNLYRLLAELEMNGFVIADWDTSAPGPAKKIYRITDSGMMFLDEAASHILEFEKVLSEFKEKYNRLRNRKGEE</sequence>
<dbReference type="AlphaFoldDB" id="C5CI45"/>
<dbReference type="EMBL" id="CP001634">
    <property type="protein sequence ID" value="ACR79824.1"/>
    <property type="molecule type" value="Genomic_DNA"/>
</dbReference>
<dbReference type="HOGENOM" id="CLU_063440_5_1_0"/>
<dbReference type="STRING" id="521045.Kole_1122"/>
<dbReference type="OrthoDB" id="9808017at2"/>
<dbReference type="PANTHER" id="PTHR33169:SF14">
    <property type="entry name" value="TRANSCRIPTIONAL REGULATOR RV3488"/>
    <property type="match status" value="1"/>
</dbReference>